<dbReference type="NCBIfam" id="TIGR00481">
    <property type="entry name" value="YbhB/YbcL family Raf kinase inhibitor-like protein"/>
    <property type="match status" value="1"/>
</dbReference>
<evidence type="ECO:0000313" key="2">
    <source>
        <dbReference type="Proteomes" id="UP000228809"/>
    </source>
</evidence>
<dbReference type="PANTHER" id="PTHR30289">
    <property type="entry name" value="UNCHARACTERIZED PROTEIN YBCL-RELATED"/>
    <property type="match status" value="1"/>
</dbReference>
<reference evidence="2" key="1">
    <citation type="submission" date="2017-09" db="EMBL/GenBank/DDBJ databases">
        <title>Depth-based differentiation of microbial function through sediment-hosted aquifers and enrichment of novel symbionts in the deep terrestrial subsurface.</title>
        <authorList>
            <person name="Probst A.J."/>
            <person name="Ladd B."/>
            <person name="Jarett J.K."/>
            <person name="Geller-Mcgrath D.E."/>
            <person name="Sieber C.M.K."/>
            <person name="Emerson J.B."/>
            <person name="Anantharaman K."/>
            <person name="Thomas B.C."/>
            <person name="Malmstrom R."/>
            <person name="Stieglmeier M."/>
            <person name="Klingl A."/>
            <person name="Woyke T."/>
            <person name="Ryan C.M."/>
            <person name="Banfield J.F."/>
        </authorList>
    </citation>
    <scope>NUCLEOTIDE SEQUENCE [LARGE SCALE GENOMIC DNA]</scope>
</reference>
<dbReference type="Pfam" id="PF01161">
    <property type="entry name" value="PBP"/>
    <property type="match status" value="1"/>
</dbReference>
<proteinExistence type="predicted"/>
<dbReference type="SUPFAM" id="SSF49777">
    <property type="entry name" value="PEBP-like"/>
    <property type="match status" value="1"/>
</dbReference>
<dbReference type="InterPro" id="IPR036610">
    <property type="entry name" value="PEBP-like_sf"/>
</dbReference>
<dbReference type="PANTHER" id="PTHR30289:SF1">
    <property type="entry name" value="PEBP (PHOSPHATIDYLETHANOLAMINE-BINDING PROTEIN) FAMILY PROTEIN"/>
    <property type="match status" value="1"/>
</dbReference>
<accession>A0A2M6WEE5</accession>
<dbReference type="InterPro" id="IPR008914">
    <property type="entry name" value="PEBP"/>
</dbReference>
<dbReference type="AlphaFoldDB" id="A0A2M6WEE5"/>
<evidence type="ECO:0000313" key="1">
    <source>
        <dbReference type="EMBL" id="PIT91114.1"/>
    </source>
</evidence>
<name>A0A2M6WEE5_9BACT</name>
<dbReference type="Gene3D" id="3.90.280.10">
    <property type="entry name" value="PEBP-like"/>
    <property type="match status" value="1"/>
</dbReference>
<comment type="caution">
    <text evidence="1">The sequence shown here is derived from an EMBL/GenBank/DDBJ whole genome shotgun (WGS) entry which is preliminary data.</text>
</comment>
<protein>
    <submittedName>
        <fullName evidence="1">YbhB/YbcL family Raf kinase inhibitor-like protein</fullName>
    </submittedName>
</protein>
<dbReference type="InterPro" id="IPR005247">
    <property type="entry name" value="YbhB_YbcL/LppC-like"/>
</dbReference>
<organism evidence="1 2">
    <name type="scientific">Candidatus Kaiserbacteria bacterium CG10_big_fil_rev_8_21_14_0_10_49_17</name>
    <dbReference type="NCBI Taxonomy" id="1974609"/>
    <lineage>
        <taxon>Bacteria</taxon>
        <taxon>Candidatus Kaiseribacteriota</taxon>
    </lineage>
</organism>
<sequence length="155" mass="16790">MKLISTAFEHEGVIPSKYTCDGENISPDLSFGSIPTEAKSLVLLMDDPDVPTHLREGGVFDHWILFNIPADTSGLKEGETAGTAGRNSAGSDIYVGPCPPPQFQPAEHRYIFQLYALNTELDLNEGASKDAVKVAMKGHILGKGELLGRYSRKSN</sequence>
<dbReference type="CDD" id="cd00865">
    <property type="entry name" value="PEBP_bact_arch"/>
    <property type="match status" value="1"/>
</dbReference>
<dbReference type="Proteomes" id="UP000228809">
    <property type="component" value="Unassembled WGS sequence"/>
</dbReference>
<dbReference type="EMBL" id="PFBJ01000011">
    <property type="protein sequence ID" value="PIT91114.1"/>
    <property type="molecule type" value="Genomic_DNA"/>
</dbReference>
<gene>
    <name evidence="1" type="ORF">COU17_02145</name>
</gene>